<protein>
    <submittedName>
        <fullName evidence="2">Uncharacterized protein</fullName>
    </submittedName>
</protein>
<name>A0A6G4VE70_9ACTN</name>
<gene>
    <name evidence="2" type="ORF">G5C60_32855</name>
</gene>
<accession>A0A6G4VE70</accession>
<proteinExistence type="predicted"/>
<keyword evidence="1" id="KW-0812">Transmembrane</keyword>
<keyword evidence="3" id="KW-1185">Reference proteome</keyword>
<evidence type="ECO:0000313" key="2">
    <source>
        <dbReference type="EMBL" id="NGO12271.1"/>
    </source>
</evidence>
<keyword evidence="1" id="KW-1133">Transmembrane helix</keyword>
<comment type="caution">
    <text evidence="2">The sequence shown here is derived from an EMBL/GenBank/DDBJ whole genome shotgun (WGS) entry which is preliminary data.</text>
</comment>
<keyword evidence="1" id="KW-0472">Membrane</keyword>
<dbReference type="RefSeq" id="WP_165264667.1">
    <property type="nucleotide sequence ID" value="NZ_JAAKZY010000134.1"/>
</dbReference>
<dbReference type="Proteomes" id="UP000472335">
    <property type="component" value="Unassembled WGS sequence"/>
</dbReference>
<dbReference type="AlphaFoldDB" id="A0A6G4VE70"/>
<feature type="transmembrane region" description="Helical" evidence="1">
    <location>
        <begin position="174"/>
        <end position="194"/>
    </location>
</feature>
<dbReference type="EMBL" id="JAAKZY010000134">
    <property type="protein sequence ID" value="NGO12271.1"/>
    <property type="molecule type" value="Genomic_DNA"/>
</dbReference>
<reference evidence="2 3" key="1">
    <citation type="submission" date="2020-02" db="EMBL/GenBank/DDBJ databases">
        <title>Whole-genome analyses of novel actinobacteria.</title>
        <authorList>
            <person name="Sahin N."/>
            <person name="Gencbay T."/>
        </authorList>
    </citation>
    <scope>NUCLEOTIDE SEQUENCE [LARGE SCALE GENOMIC DNA]</scope>
    <source>
        <strain evidence="2 3">HC44</strain>
    </source>
</reference>
<organism evidence="2 3">
    <name type="scientific">Streptomyces scabichelini</name>
    <dbReference type="NCBI Taxonomy" id="2711217"/>
    <lineage>
        <taxon>Bacteria</taxon>
        <taxon>Bacillati</taxon>
        <taxon>Actinomycetota</taxon>
        <taxon>Actinomycetes</taxon>
        <taxon>Kitasatosporales</taxon>
        <taxon>Streptomycetaceae</taxon>
        <taxon>Streptomyces</taxon>
    </lineage>
</organism>
<feature type="transmembrane region" description="Helical" evidence="1">
    <location>
        <begin position="71"/>
        <end position="89"/>
    </location>
</feature>
<evidence type="ECO:0000313" key="3">
    <source>
        <dbReference type="Proteomes" id="UP000472335"/>
    </source>
</evidence>
<feature type="transmembrane region" description="Helical" evidence="1">
    <location>
        <begin position="135"/>
        <end position="153"/>
    </location>
</feature>
<evidence type="ECO:0000256" key="1">
    <source>
        <dbReference type="SAM" id="Phobius"/>
    </source>
</evidence>
<sequence>MGSEPSKRRWGHTEATRLLCAGAHLDAGFRRRVIDELVGNAQRPVAPPLGADVVPVLAHALRARRDEVRTALLLLAVWIGFLVSDVVMIRDTVQDGAGGDADLSFGDYVSIVFESEASDDVGAPGALGGLVPGTWAISYAAVVLLLWLARVISGRGTDTAVVQRLKLPPALAWLQRRLGWLVTAAAWLVGVRYWVQAGAGIEDTPYPVIFPLLLGVVVWRHQWLRKQTLRMALARQTFAETPDPGLPHRYQALAERIRREQDASLTLYDANRPFVGAGVPRKPWSVVLELRHKEAGESGNGVPGPRSKAAPAPLTAREIIAMIERPLRALKESAGDGSRDRLRELEIEEFVYLPSGVGRDEPLVVVRGDARTAGVYESAQVERHLDESVGEGGEARRHFLRIRVGAWNEQVVVSLLVRVHTQGGMLVLEVVPHVLGPIVPEFREIDAIVGREPEGPLRDAVRALIDAPSVGVATGIAALRTLRSVLRQWSARPEQAAPDAPLVSLRELASTDELSLFQEMDVTRYIRTLQDRIGEGVRDALQAHGYRTDRLEQNITNIHNSGLYINEMSGGALATGSHGQATHTERSTV</sequence>